<feature type="transmembrane region" description="Helical" evidence="1">
    <location>
        <begin position="113"/>
        <end position="137"/>
    </location>
</feature>
<accession>A0A6A7A062</accession>
<evidence type="ECO:0000313" key="2">
    <source>
        <dbReference type="EMBL" id="KAF2826710.1"/>
    </source>
</evidence>
<dbReference type="EMBL" id="MU006225">
    <property type="protein sequence ID" value="KAF2826710.1"/>
    <property type="molecule type" value="Genomic_DNA"/>
</dbReference>
<evidence type="ECO:0000313" key="3">
    <source>
        <dbReference type="Proteomes" id="UP000799424"/>
    </source>
</evidence>
<gene>
    <name evidence="2" type="ORF">CC86DRAFT_349711</name>
</gene>
<dbReference type="Proteomes" id="UP000799424">
    <property type="component" value="Unassembled WGS sequence"/>
</dbReference>
<dbReference type="AlphaFoldDB" id="A0A6A7A062"/>
<feature type="transmembrane region" description="Helical" evidence="1">
    <location>
        <begin position="551"/>
        <end position="576"/>
    </location>
</feature>
<keyword evidence="1" id="KW-0472">Membrane</keyword>
<organism evidence="2 3">
    <name type="scientific">Ophiobolus disseminans</name>
    <dbReference type="NCBI Taxonomy" id="1469910"/>
    <lineage>
        <taxon>Eukaryota</taxon>
        <taxon>Fungi</taxon>
        <taxon>Dikarya</taxon>
        <taxon>Ascomycota</taxon>
        <taxon>Pezizomycotina</taxon>
        <taxon>Dothideomycetes</taxon>
        <taxon>Pleosporomycetidae</taxon>
        <taxon>Pleosporales</taxon>
        <taxon>Pleosporineae</taxon>
        <taxon>Phaeosphaeriaceae</taxon>
        <taxon>Ophiobolus</taxon>
    </lineage>
</organism>
<reference evidence="2" key="1">
    <citation type="journal article" date="2020" name="Stud. Mycol.">
        <title>101 Dothideomycetes genomes: a test case for predicting lifestyles and emergence of pathogens.</title>
        <authorList>
            <person name="Haridas S."/>
            <person name="Albert R."/>
            <person name="Binder M."/>
            <person name="Bloem J."/>
            <person name="Labutti K."/>
            <person name="Salamov A."/>
            <person name="Andreopoulos B."/>
            <person name="Baker S."/>
            <person name="Barry K."/>
            <person name="Bills G."/>
            <person name="Bluhm B."/>
            <person name="Cannon C."/>
            <person name="Castanera R."/>
            <person name="Culley D."/>
            <person name="Daum C."/>
            <person name="Ezra D."/>
            <person name="Gonzalez J."/>
            <person name="Henrissat B."/>
            <person name="Kuo A."/>
            <person name="Liang C."/>
            <person name="Lipzen A."/>
            <person name="Lutzoni F."/>
            <person name="Magnuson J."/>
            <person name="Mondo S."/>
            <person name="Nolan M."/>
            <person name="Ohm R."/>
            <person name="Pangilinan J."/>
            <person name="Park H.-J."/>
            <person name="Ramirez L."/>
            <person name="Alfaro M."/>
            <person name="Sun H."/>
            <person name="Tritt A."/>
            <person name="Yoshinaga Y."/>
            <person name="Zwiers L.-H."/>
            <person name="Turgeon B."/>
            <person name="Goodwin S."/>
            <person name="Spatafora J."/>
            <person name="Crous P."/>
            <person name="Grigoriev I."/>
        </authorList>
    </citation>
    <scope>NUCLEOTIDE SEQUENCE</scope>
    <source>
        <strain evidence="2">CBS 113818</strain>
    </source>
</reference>
<protein>
    <submittedName>
        <fullName evidence="2">Uncharacterized protein</fullName>
    </submittedName>
</protein>
<name>A0A6A7A062_9PLEO</name>
<feature type="transmembrane region" description="Helical" evidence="1">
    <location>
        <begin position="35"/>
        <end position="60"/>
    </location>
</feature>
<dbReference type="OrthoDB" id="3540210at2759"/>
<keyword evidence="3" id="KW-1185">Reference proteome</keyword>
<sequence length="666" mass="74071">MSEVDARFVKRGIWTNLDQGDIMGRTITTDTRSGIFVIAIMAVMSTIGTSHLWNLVLFAYHQFRATANPANGLIRQQQVILRTLPPPSSLMADSAKLWWSWRKRNDRVLARSLTQFLLATLCTAGFLVAGIFSSYVVETSDLEVLVSSPLCGRINRTLPTDAERIQIGDIHSLAVPYSQECYHNQSILPARCKAFVRPNIPINSEMVSCPFAADFCVGQKGGLPAVAIDSGLVDLNKGFGMNLPRKDGVKYRRRTTCSVLPIAGRTTVKNGSDLPRFLVNRDTFPGEQFVLLHYGNQTALPDWKNITVLFSLMNTEMSTIFSIRGYTYFAAQARRGLGKGFEPLAGMRPDDADVTVINLIAGVRYSKPVHDPWFRALKPRPVFDLTLRRNSTLYMADSPSSPMGCTIQHQFCIKTASGDQCSKLDSMPGEITSKDLNQASLVQLAALQLILEVTATTELSEVNEVRAAKSVQRDRLVPVQIPPDQWITEVKAMESYMWAKLQITMADYAIGPSVRNPDLDEYVLKPSTPADKQLCGTQKMRKAGGFVNVNVFGLTFVLATSLFLAILDIALLKFLVFHGAFRKVLSPRIDRWIQDGVLQLQRRAYEAEGQGTWSNVTKDVPLTEAREMLTALPLRSLSFPMSLRDDFSGTSKSEYIHVETTPSVIR</sequence>
<proteinExistence type="predicted"/>
<keyword evidence="1" id="KW-1133">Transmembrane helix</keyword>
<keyword evidence="1" id="KW-0812">Transmembrane</keyword>
<evidence type="ECO:0000256" key="1">
    <source>
        <dbReference type="SAM" id="Phobius"/>
    </source>
</evidence>